<evidence type="ECO:0000313" key="1">
    <source>
        <dbReference type="EMBL" id="EEQ97867.1"/>
    </source>
</evidence>
<gene>
    <name evidence="1" type="ORF">Pmar_PMAR016959</name>
</gene>
<reference evidence="1 2" key="1">
    <citation type="submission" date="2008-07" db="EMBL/GenBank/DDBJ databases">
        <authorList>
            <person name="El-Sayed N."/>
            <person name="Caler E."/>
            <person name="Inman J."/>
            <person name="Amedeo P."/>
            <person name="Hass B."/>
            <person name="Wortman J."/>
        </authorList>
    </citation>
    <scope>NUCLEOTIDE SEQUENCE [LARGE SCALE GENOMIC DNA]</scope>
    <source>
        <strain evidence="2">ATCC 50983 / TXsc</strain>
    </source>
</reference>
<proteinExistence type="predicted"/>
<feature type="non-terminal residue" evidence="1">
    <location>
        <position position="57"/>
    </location>
</feature>
<keyword evidence="2" id="KW-1185">Reference proteome</keyword>
<dbReference type="EMBL" id="GG686864">
    <property type="protein sequence ID" value="EEQ97867.1"/>
    <property type="molecule type" value="Genomic_DNA"/>
</dbReference>
<dbReference type="AlphaFoldDB" id="C5LZH6"/>
<name>C5LZH6_PERM5</name>
<dbReference type="GeneID" id="9037605"/>
<organism evidence="2">
    <name type="scientific">Perkinsus marinus (strain ATCC 50983 / TXsc)</name>
    <dbReference type="NCBI Taxonomy" id="423536"/>
    <lineage>
        <taxon>Eukaryota</taxon>
        <taxon>Sar</taxon>
        <taxon>Alveolata</taxon>
        <taxon>Perkinsozoa</taxon>
        <taxon>Perkinsea</taxon>
        <taxon>Perkinsida</taxon>
        <taxon>Perkinsidae</taxon>
        <taxon>Perkinsus</taxon>
    </lineage>
</organism>
<dbReference type="RefSeq" id="XP_002765150.1">
    <property type="nucleotide sequence ID" value="XM_002765104.1"/>
</dbReference>
<dbReference type="OrthoDB" id="445364at2759"/>
<evidence type="ECO:0000313" key="2">
    <source>
        <dbReference type="Proteomes" id="UP000007800"/>
    </source>
</evidence>
<protein>
    <submittedName>
        <fullName evidence="1">Uncharacterized protein</fullName>
    </submittedName>
</protein>
<dbReference type="InParanoid" id="C5LZH6"/>
<accession>C5LZH6</accession>
<sequence>MAERESRKKHNQMLKDLQAQILESDTKAYRENEALRAQQRREFNVEHRKLLERQMRD</sequence>
<dbReference type="Proteomes" id="UP000007800">
    <property type="component" value="Unassembled WGS sequence"/>
</dbReference>